<feature type="binding site" evidence="6">
    <location>
        <position position="413"/>
    </location>
    <ligand>
        <name>Mg(2+)</name>
        <dbReference type="ChEBI" id="CHEBI:18420"/>
    </ligand>
</feature>
<keyword evidence="3 6" id="KW-0547">Nucleotide-binding</keyword>
<feature type="active site" description="Phosphohistidine intermediate" evidence="6">
    <location>
        <position position="473"/>
    </location>
</feature>
<dbReference type="GO" id="GO:0009358">
    <property type="term" value="C:polyphosphate kinase complex"/>
    <property type="evidence" value="ECO:0007669"/>
    <property type="project" value="InterPro"/>
</dbReference>
<dbReference type="Gene3D" id="3.30.870.10">
    <property type="entry name" value="Endonuclease Chain A"/>
    <property type="match status" value="2"/>
</dbReference>
<dbReference type="AlphaFoldDB" id="A0A316FXL0"/>
<dbReference type="EC" id="2.7.4.1" evidence="6 7"/>
<proteinExistence type="inferred from homology"/>
<protein>
    <recommendedName>
        <fullName evidence="6 7">Polyphosphate kinase</fullName>
        <ecNumber evidence="6 7">2.7.4.1</ecNumber>
    </recommendedName>
    <alternativeName>
        <fullName evidence="6">ATP-polyphosphate phosphotransferase</fullName>
    </alternativeName>
    <alternativeName>
        <fullName evidence="6">Polyphosphoric acid kinase</fullName>
    </alternativeName>
</protein>
<dbReference type="SUPFAM" id="SSF140356">
    <property type="entry name" value="PPK N-terminal domain-like"/>
    <property type="match status" value="1"/>
</dbReference>
<name>A0A316FXL0_9GAMM</name>
<evidence type="ECO:0000259" key="10">
    <source>
        <dbReference type="Pfam" id="PF13090"/>
    </source>
</evidence>
<feature type="domain" description="Polyphosphate kinase N-terminal" evidence="9">
    <location>
        <begin position="47"/>
        <end position="152"/>
    </location>
</feature>
<feature type="domain" description="Polyphosphate kinase C-terminal" evidence="10">
    <location>
        <begin position="543"/>
        <end position="708"/>
    </location>
</feature>
<dbReference type="NCBIfam" id="NF003918">
    <property type="entry name" value="PRK05443.1-2"/>
    <property type="match status" value="1"/>
</dbReference>
<organism evidence="12 13">
    <name type="scientific">Pleionea mediterranea</name>
    <dbReference type="NCBI Taxonomy" id="523701"/>
    <lineage>
        <taxon>Bacteria</taxon>
        <taxon>Pseudomonadati</taxon>
        <taxon>Pseudomonadota</taxon>
        <taxon>Gammaproteobacteria</taxon>
        <taxon>Oceanospirillales</taxon>
        <taxon>Pleioneaceae</taxon>
        <taxon>Pleionea</taxon>
    </lineage>
</organism>
<dbReference type="OrthoDB" id="9761456at2"/>
<dbReference type="Pfam" id="PF02503">
    <property type="entry name" value="PP_kinase"/>
    <property type="match status" value="1"/>
</dbReference>
<feature type="domain" description="Polyphosphate kinase middle" evidence="8">
    <location>
        <begin position="161"/>
        <end position="344"/>
    </location>
</feature>
<dbReference type="InterPro" id="IPR025200">
    <property type="entry name" value="PPK_C_dom2"/>
</dbReference>
<dbReference type="InterPro" id="IPR024953">
    <property type="entry name" value="PP_kinase_middle"/>
</dbReference>
<feature type="binding site" evidence="6">
    <location>
        <position position="630"/>
    </location>
    <ligand>
        <name>ATP</name>
        <dbReference type="ChEBI" id="CHEBI:30616"/>
    </ligand>
</feature>
<keyword evidence="5 6" id="KW-0067">ATP-binding</keyword>
<dbReference type="Pfam" id="PF13090">
    <property type="entry name" value="PP_kinase_C"/>
    <property type="match status" value="1"/>
</dbReference>
<gene>
    <name evidence="6" type="primary">ppk</name>
    <name evidence="12" type="ORF">C8D97_11253</name>
</gene>
<feature type="domain" description="Polyphosphate kinase C-terminal" evidence="11">
    <location>
        <begin position="369"/>
        <end position="533"/>
    </location>
</feature>
<evidence type="ECO:0000256" key="5">
    <source>
        <dbReference type="ARBA" id="ARBA00022840"/>
    </source>
</evidence>
<evidence type="ECO:0000313" key="13">
    <source>
        <dbReference type="Proteomes" id="UP000245790"/>
    </source>
</evidence>
<comment type="catalytic activity">
    <reaction evidence="6 7">
        <text>[phosphate](n) + ATP = [phosphate](n+1) + ADP</text>
        <dbReference type="Rhea" id="RHEA:19573"/>
        <dbReference type="Rhea" id="RHEA-COMP:9859"/>
        <dbReference type="Rhea" id="RHEA-COMP:14280"/>
        <dbReference type="ChEBI" id="CHEBI:16838"/>
        <dbReference type="ChEBI" id="CHEBI:30616"/>
        <dbReference type="ChEBI" id="CHEBI:456216"/>
        <dbReference type="EC" id="2.7.4.1"/>
    </reaction>
</comment>
<keyword evidence="13" id="KW-1185">Reference proteome</keyword>
<evidence type="ECO:0000256" key="2">
    <source>
        <dbReference type="ARBA" id="ARBA00022679"/>
    </source>
</evidence>
<evidence type="ECO:0000313" key="12">
    <source>
        <dbReference type="EMBL" id="PWK46817.1"/>
    </source>
</evidence>
<dbReference type="EMBL" id="QGGU01000012">
    <property type="protein sequence ID" value="PWK46817.1"/>
    <property type="molecule type" value="Genomic_DNA"/>
</dbReference>
<dbReference type="PIRSF" id="PIRSF015589">
    <property type="entry name" value="PP_kinase"/>
    <property type="match status" value="1"/>
</dbReference>
<dbReference type="CDD" id="cd09168">
    <property type="entry name" value="PLDc_PaPPK1_C2_like"/>
    <property type="match status" value="1"/>
</dbReference>
<dbReference type="InterPro" id="IPR036832">
    <property type="entry name" value="PPK_N_dom_sf"/>
</dbReference>
<comment type="caution">
    <text evidence="12">The sequence shown here is derived from an EMBL/GenBank/DDBJ whole genome shotgun (WGS) entry which is preliminary data.</text>
</comment>
<dbReference type="NCBIfam" id="NF003921">
    <property type="entry name" value="PRK05443.2-2"/>
    <property type="match status" value="1"/>
</dbReference>
<evidence type="ECO:0000259" key="8">
    <source>
        <dbReference type="Pfam" id="PF02503"/>
    </source>
</evidence>
<keyword evidence="1 6" id="KW-0597">Phosphoprotein</keyword>
<dbReference type="Pfam" id="PF13089">
    <property type="entry name" value="PP_kinase_N"/>
    <property type="match status" value="1"/>
</dbReference>
<evidence type="ECO:0000259" key="9">
    <source>
        <dbReference type="Pfam" id="PF13089"/>
    </source>
</evidence>
<dbReference type="InterPro" id="IPR041108">
    <property type="entry name" value="PP_kinase_C_1"/>
</dbReference>
<dbReference type="RefSeq" id="WP_109764688.1">
    <property type="nucleotide sequence ID" value="NZ_QGGU01000012.1"/>
</dbReference>
<dbReference type="InterPro" id="IPR036830">
    <property type="entry name" value="PP_kinase_middle_dom_sf"/>
</dbReference>
<accession>A0A316FXL0</accession>
<dbReference type="GO" id="GO:0005524">
    <property type="term" value="F:ATP binding"/>
    <property type="evidence" value="ECO:0007669"/>
    <property type="project" value="UniProtKB-KW"/>
</dbReference>
<evidence type="ECO:0000256" key="3">
    <source>
        <dbReference type="ARBA" id="ARBA00022741"/>
    </source>
</evidence>
<dbReference type="NCBIfam" id="TIGR03705">
    <property type="entry name" value="poly_P_kin"/>
    <property type="match status" value="1"/>
</dbReference>
<keyword evidence="4 6" id="KW-0418">Kinase</keyword>
<dbReference type="PANTHER" id="PTHR30218">
    <property type="entry name" value="POLYPHOSPHATE KINASE"/>
    <property type="match status" value="1"/>
</dbReference>
<feature type="binding site" evidence="6">
    <location>
        <position position="443"/>
    </location>
    <ligand>
        <name>Mg(2+)</name>
        <dbReference type="ChEBI" id="CHEBI:18420"/>
    </ligand>
</feature>
<dbReference type="GO" id="GO:0006799">
    <property type="term" value="P:polyphosphate biosynthetic process"/>
    <property type="evidence" value="ECO:0007669"/>
    <property type="project" value="UniProtKB-UniRule"/>
</dbReference>
<reference evidence="12 13" key="1">
    <citation type="submission" date="2018-05" db="EMBL/GenBank/DDBJ databases">
        <title>Genomic Encyclopedia of Type Strains, Phase IV (KMG-IV): sequencing the most valuable type-strain genomes for metagenomic binning, comparative biology and taxonomic classification.</title>
        <authorList>
            <person name="Goeker M."/>
        </authorList>
    </citation>
    <scope>NUCLEOTIDE SEQUENCE [LARGE SCALE GENOMIC DNA]</scope>
    <source>
        <strain evidence="12 13">DSM 25350</strain>
    </source>
</reference>
<dbReference type="NCBIfam" id="NF003917">
    <property type="entry name" value="PRK05443.1-1"/>
    <property type="match status" value="1"/>
</dbReference>
<evidence type="ECO:0000259" key="11">
    <source>
        <dbReference type="Pfam" id="PF17941"/>
    </source>
</evidence>
<feature type="binding site" evidence="6">
    <location>
        <position position="85"/>
    </location>
    <ligand>
        <name>ATP</name>
        <dbReference type="ChEBI" id="CHEBI:30616"/>
    </ligand>
</feature>
<keyword evidence="2 6" id="KW-0808">Transferase</keyword>
<comment type="PTM">
    <text evidence="6 7">An intermediate of this reaction is the autophosphorylated ppk in which a phosphate is covalently linked to a histidine residue through a N-P bond.</text>
</comment>
<dbReference type="CDD" id="cd09165">
    <property type="entry name" value="PLDc_PaPPK1_C1_like"/>
    <property type="match status" value="1"/>
</dbReference>
<dbReference type="Gene3D" id="3.30.1840.10">
    <property type="entry name" value="Polyphosphate kinase middle domain"/>
    <property type="match status" value="1"/>
</dbReference>
<sequence length="723" mass="82809">MSQDNTTEKSSVTDGAVEAIKPLGSYLEEVNPPTKKALVDLDSPELYINRELSFLQFNWRVLQQALDEDLPILERIKFIFIFSNNLDEFFEVRVATHVHWATHHPQRTGPDGLTPQQVLTEVSKTCHKMVDEQYRIFNEVLLPQLSKQAIHFLRRRQWNSKQARWIKQYFNNEVAPVISPIGLDLAHPFPRLINKSLHFIVALEGKDAFGRDSGYAVVHMPRSLPRIIQLPDELSEHGQSFVFLSAIIHANAKELFPGMKVKGCYQFRLTRDSDLFVDEEDVEDLAHALKEELQSRDFGTSVRLEVADNCPEKIAHFLLQKCHLTEADLYRVNGPVNLNRLLSLLDMVDRPDLKFKPFEPAHSKKFDKDIFNILQRKDIVLHHPYQGFEPVVNFIKKAANDPNVLAIKQTLYRTGARSQIVDALIDAARQGKEVTAVVELRARFDEQANIELANKLQEAGALVVYGVVGYKTHAKLCVVTRREKKKLRHYAHLGTGNYHAETAKVYTDLSLFSANKNVCDDAQRIFLQLTGMGKAYHMNHILQAPFTLQTGLFDLIDKEIENKNNGKKAYIKARMNSLTESRMIKKLYQASQAGVSIDLIVRGLCCLRPGLKNISENIRVRSIIGRFLEHSRVFCFAADGAEKVYASSADWMDRNLYHRVETCFPILDKKLATRVKHETIDLYLKDNTQSWELHSDGRYIKHIPQSEPFRVQSYLLGELTSKQ</sequence>
<evidence type="ECO:0000256" key="7">
    <source>
        <dbReference type="RuleBase" id="RU003800"/>
    </source>
</evidence>
<evidence type="ECO:0000256" key="1">
    <source>
        <dbReference type="ARBA" id="ARBA00022553"/>
    </source>
</evidence>
<feature type="binding site" evidence="6">
    <location>
        <position position="602"/>
    </location>
    <ligand>
        <name>ATP</name>
        <dbReference type="ChEBI" id="CHEBI:30616"/>
    </ligand>
</feature>
<dbReference type="InterPro" id="IPR025198">
    <property type="entry name" value="PPK_N_dom"/>
</dbReference>
<dbReference type="PANTHER" id="PTHR30218:SF0">
    <property type="entry name" value="POLYPHOSPHATE KINASE"/>
    <property type="match status" value="1"/>
</dbReference>
<keyword evidence="6" id="KW-0460">Magnesium</keyword>
<dbReference type="GO" id="GO:0046872">
    <property type="term" value="F:metal ion binding"/>
    <property type="evidence" value="ECO:0007669"/>
    <property type="project" value="UniProtKB-KW"/>
</dbReference>
<evidence type="ECO:0000256" key="4">
    <source>
        <dbReference type="ARBA" id="ARBA00022777"/>
    </source>
</evidence>
<evidence type="ECO:0000256" key="6">
    <source>
        <dbReference type="HAMAP-Rule" id="MF_00347"/>
    </source>
</evidence>
<dbReference type="Proteomes" id="UP000245790">
    <property type="component" value="Unassembled WGS sequence"/>
</dbReference>
<comment type="function">
    <text evidence="6 7">Catalyzes the reversible transfer of the terminal phosphate of ATP to form a long-chain polyphosphate (polyP).</text>
</comment>
<keyword evidence="6" id="KW-0479">Metal-binding</keyword>
<dbReference type="HAMAP" id="MF_00347">
    <property type="entry name" value="Polyphosphate_kinase"/>
    <property type="match status" value="1"/>
</dbReference>
<dbReference type="GO" id="GO:0008976">
    <property type="term" value="F:polyphosphate kinase activity"/>
    <property type="evidence" value="ECO:0007669"/>
    <property type="project" value="UniProtKB-UniRule"/>
</dbReference>
<dbReference type="SUPFAM" id="SSF143724">
    <property type="entry name" value="PHP14-like"/>
    <property type="match status" value="1"/>
</dbReference>
<dbReference type="SUPFAM" id="SSF56024">
    <property type="entry name" value="Phospholipase D/nuclease"/>
    <property type="match status" value="2"/>
</dbReference>
<comment type="similarity">
    <text evidence="6 7">Belongs to the polyphosphate kinase 1 (PPK1) family.</text>
</comment>
<feature type="binding site" evidence="6">
    <location>
        <position position="506"/>
    </location>
    <ligand>
        <name>ATP</name>
        <dbReference type="ChEBI" id="CHEBI:30616"/>
    </ligand>
</feature>
<dbReference type="Pfam" id="PF17941">
    <property type="entry name" value="PP_kinase_C_1"/>
    <property type="match status" value="1"/>
</dbReference>
<dbReference type="Gene3D" id="1.20.58.310">
    <property type="entry name" value="Polyphosphate kinase N-terminal domain"/>
    <property type="match status" value="1"/>
</dbReference>
<comment type="cofactor">
    <cofactor evidence="6">
        <name>Mg(2+)</name>
        <dbReference type="ChEBI" id="CHEBI:18420"/>
    </cofactor>
</comment>
<dbReference type="InterPro" id="IPR003414">
    <property type="entry name" value="PP_kinase"/>
</dbReference>